<dbReference type="InterPro" id="IPR015940">
    <property type="entry name" value="UBA"/>
</dbReference>
<evidence type="ECO:0000259" key="19">
    <source>
        <dbReference type="PROSITE" id="PS50235"/>
    </source>
</evidence>
<dbReference type="GO" id="GO:0008270">
    <property type="term" value="F:zinc ion binding"/>
    <property type="evidence" value="ECO:0007669"/>
    <property type="project" value="UniProtKB-UniRule"/>
</dbReference>
<evidence type="ECO:0000259" key="20">
    <source>
        <dbReference type="PROSITE" id="PS50271"/>
    </source>
</evidence>
<dbReference type="GO" id="GO:0006508">
    <property type="term" value="P:proteolysis"/>
    <property type="evidence" value="ECO:0007669"/>
    <property type="project" value="UniProtKB-KW"/>
</dbReference>
<dbReference type="OrthoDB" id="361536at2759"/>
<sequence length="852" mass="95805">MDLLKPYLHKIRIPVQNDKIYKDECVFSFDSPSSPNGLYVCLNTFLGFGRDFVELHHKKTGNAVFLHLKRIARECPQSDCEETKPKITKLAIGIEGGFDVNSQQRQQFDEMHSVVILPQFAVIPLPNPDLPEQVLHDIYVTITSIAYEMPLIQSVSMVLSSDAAFRLEELQALAGTWDGEKRMVSKHAENLLQLDNGVKIPPKGWKCEKCDKKDNLWLNLTDGTVLCGRRYFDGTGGNNHASEYYAQTKYPLAVKLGTITPDGADVYSYDEDDMVEDPNLTKHLAHFGINVTQMEKTDKSMIELEIDLNKGFGEWSIIQEEGSQLTPLYGPGYTGLSNLGNSCYLNSVMQVMFSIPDFQNRYYPPNQIFESAPTDPPSDFTTQMAKLSYGLLSGKYSVNEQTNGEPKEQTGIKPTMFKNLIGRGHHEFSTKRQQDVQEFFLHLINVIERNNRTNASPPATDCFKFQVEERIECLQSKKVKYTTRTEYLLSLPVADHTTNAEAFKAFEAMKKEMELKGQKMYEFLNSLHSLTYLNPSLSDPKHVVRPIIPIQSCIETFASPTLIDDFFSSALNGKSIANQTTRLKTFPDYLMVHIKKFALGDDWVPKKLDISLDVPEILDLGHMRATGLQPGEELLPEPKHTGEGSGAGAVQAFEFNSAILAQLMEMGFPMDGCKRALFHTNNGDIETTMNWIMEHMSDPDFSQPFAIETGGTAAKAEDTFTADSESLATIISMGFTNEQALKALKATNNNMERAVDWIFSHADELNTSQAMQTDAPTPESQSQTTEASNFRDGAGKYQLMAFISHMGTSTMCGHYVCHIRKDNRWVIFNDDKVAVSEAPPKDLAYLYLYRRI</sequence>
<dbReference type="FunFam" id="1.10.8.10:FF:000086">
    <property type="entry name" value="Ubiquitin carboxyl-terminal hydrolase"/>
    <property type="match status" value="1"/>
</dbReference>
<dbReference type="Pfam" id="PF02148">
    <property type="entry name" value="zf-UBP"/>
    <property type="match status" value="1"/>
</dbReference>
<protein>
    <recommendedName>
        <fullName evidence="11 16">Ubiquitin carboxyl-terminal hydrolase</fullName>
        <ecNumber evidence="11 16">3.4.19.12</ecNumber>
    </recommendedName>
</protein>
<feature type="binding site" evidence="14">
    <location>
        <position position="207"/>
    </location>
    <ligand>
        <name>Zn(2+)</name>
        <dbReference type="ChEBI" id="CHEBI:29105"/>
    </ligand>
</feature>
<evidence type="ECO:0000256" key="5">
    <source>
        <dbReference type="ARBA" id="ARBA00022737"/>
    </source>
</evidence>
<feature type="active site" description="Nucleophile" evidence="12">
    <location>
        <position position="343"/>
    </location>
</feature>
<dbReference type="PROSITE" id="PS50235">
    <property type="entry name" value="USP_3"/>
    <property type="match status" value="1"/>
</dbReference>
<evidence type="ECO:0000256" key="9">
    <source>
        <dbReference type="ARBA" id="ARBA00022807"/>
    </source>
</evidence>
<keyword evidence="8 11" id="KW-0378">Hydrolase</keyword>
<dbReference type="CDD" id="cd14294">
    <property type="entry name" value="UBA1_UBP5_like"/>
    <property type="match status" value="1"/>
</dbReference>
<feature type="binding site" evidence="13">
    <location>
        <begin position="229"/>
        <end position="232"/>
    </location>
    <ligand>
        <name>substrate</name>
    </ligand>
</feature>
<gene>
    <name evidence="21" type="ORF">ONB1V03_LOCUS4288</name>
</gene>
<evidence type="ECO:0000256" key="16">
    <source>
        <dbReference type="RuleBase" id="RU366025"/>
    </source>
</evidence>
<dbReference type="SMART" id="SM00290">
    <property type="entry name" value="ZnF_UBP"/>
    <property type="match status" value="1"/>
</dbReference>
<dbReference type="PANTHER" id="PTHR21646">
    <property type="entry name" value="UBIQUITIN CARBOXYL-TERMINAL HYDROLASE"/>
    <property type="match status" value="1"/>
</dbReference>
<dbReference type="PANTHER" id="PTHR21646:SF10">
    <property type="entry name" value="UBIQUITIN CARBOXYL-TERMINAL HYDROLASE 14"/>
    <property type="match status" value="1"/>
</dbReference>
<dbReference type="Gene3D" id="1.10.8.10">
    <property type="entry name" value="DNA helicase RuvA subunit, C-terminal domain"/>
    <property type="match status" value="2"/>
</dbReference>
<feature type="domain" description="UBP-type" evidence="20">
    <location>
        <begin position="183"/>
        <end position="291"/>
    </location>
</feature>
<evidence type="ECO:0000256" key="17">
    <source>
        <dbReference type="SAM" id="MobiDB-lite"/>
    </source>
</evidence>
<dbReference type="InterPro" id="IPR016652">
    <property type="entry name" value="Ubiquitinyl_hydrolase"/>
</dbReference>
<organism evidence="21">
    <name type="scientific">Oppiella nova</name>
    <dbReference type="NCBI Taxonomy" id="334625"/>
    <lineage>
        <taxon>Eukaryota</taxon>
        <taxon>Metazoa</taxon>
        <taxon>Ecdysozoa</taxon>
        <taxon>Arthropoda</taxon>
        <taxon>Chelicerata</taxon>
        <taxon>Arachnida</taxon>
        <taxon>Acari</taxon>
        <taxon>Acariformes</taxon>
        <taxon>Sarcoptiformes</taxon>
        <taxon>Oribatida</taxon>
        <taxon>Brachypylina</taxon>
        <taxon>Oppioidea</taxon>
        <taxon>Oppiidae</taxon>
        <taxon>Oppiella</taxon>
    </lineage>
</organism>
<keyword evidence="10 11" id="KW-0862">Zinc</keyword>
<feature type="active site" description="Proton acceptor" evidence="12">
    <location>
        <position position="814"/>
    </location>
</feature>
<comment type="catalytic activity">
    <reaction evidence="1 11 16">
        <text>Thiol-dependent hydrolysis of ester, thioester, amide, peptide and isopeptide bonds formed by the C-terminal Gly of ubiquitin (a 76-residue protein attached to proteins as an intracellular targeting signal).</text>
        <dbReference type="EC" id="3.4.19.12"/>
    </reaction>
</comment>
<dbReference type="Pfam" id="PF00443">
    <property type="entry name" value="UCH"/>
    <property type="match status" value="1"/>
</dbReference>
<dbReference type="InterPro" id="IPR041432">
    <property type="entry name" value="UBP13_Znf-UBP_var"/>
</dbReference>
<evidence type="ECO:0000256" key="6">
    <source>
        <dbReference type="ARBA" id="ARBA00022771"/>
    </source>
</evidence>
<dbReference type="EMBL" id="OC916274">
    <property type="protein sequence ID" value="CAD7643729.1"/>
    <property type="molecule type" value="Genomic_DNA"/>
</dbReference>
<evidence type="ECO:0000256" key="12">
    <source>
        <dbReference type="PIRSR" id="PIRSR016308-1"/>
    </source>
</evidence>
<feature type="binding site" evidence="13">
    <location>
        <position position="269"/>
    </location>
    <ligand>
        <name>substrate</name>
    </ligand>
</feature>
<dbReference type="InterPro" id="IPR001394">
    <property type="entry name" value="Peptidase_C19_UCH"/>
</dbReference>
<evidence type="ECO:0000256" key="7">
    <source>
        <dbReference type="ARBA" id="ARBA00022786"/>
    </source>
</evidence>
<feature type="binding site" evidence="14">
    <location>
        <position position="240"/>
    </location>
    <ligand>
        <name>Zn(2+)</name>
        <dbReference type="ChEBI" id="CHEBI:29105"/>
    </ligand>
</feature>
<dbReference type="SUPFAM" id="SSF46934">
    <property type="entry name" value="UBA-like"/>
    <property type="match status" value="1"/>
</dbReference>
<dbReference type="Pfam" id="PF00627">
    <property type="entry name" value="UBA"/>
    <property type="match status" value="2"/>
</dbReference>
<dbReference type="GO" id="GO:0016579">
    <property type="term" value="P:protein deubiquitination"/>
    <property type="evidence" value="ECO:0007669"/>
    <property type="project" value="InterPro"/>
</dbReference>
<dbReference type="PROSITE" id="PS00973">
    <property type="entry name" value="USP_2"/>
    <property type="match status" value="1"/>
</dbReference>
<dbReference type="AlphaFoldDB" id="A0A7R9LNJ6"/>
<keyword evidence="9 11" id="KW-0788">Thiol protease</keyword>
<dbReference type="InterPro" id="IPR009060">
    <property type="entry name" value="UBA-like_sf"/>
</dbReference>
<feature type="domain" description="UBA" evidence="18">
    <location>
        <begin position="654"/>
        <end position="695"/>
    </location>
</feature>
<dbReference type="PROSITE" id="PS50271">
    <property type="entry name" value="ZF_UBP"/>
    <property type="match status" value="1"/>
</dbReference>
<dbReference type="Proteomes" id="UP000728032">
    <property type="component" value="Unassembled WGS sequence"/>
</dbReference>
<dbReference type="InterPro" id="IPR038765">
    <property type="entry name" value="Papain-like_cys_pep_sf"/>
</dbReference>
<dbReference type="PIRSF" id="PIRSF016308">
    <property type="entry name" value="UBP"/>
    <property type="match status" value="1"/>
</dbReference>
<dbReference type="InterPro" id="IPR050185">
    <property type="entry name" value="Ub_carboxyl-term_hydrolase"/>
</dbReference>
<feature type="region of interest" description="Disordered" evidence="17">
    <location>
        <begin position="769"/>
        <end position="789"/>
    </location>
</feature>
<dbReference type="SUPFAM" id="SSF54001">
    <property type="entry name" value="Cysteine proteinases"/>
    <property type="match status" value="1"/>
</dbReference>
<dbReference type="FunFam" id="3.30.40.10:FF:000026">
    <property type="entry name" value="Ubiquitin carboxyl-terminal hydrolase"/>
    <property type="match status" value="1"/>
</dbReference>
<evidence type="ECO:0000256" key="13">
    <source>
        <dbReference type="PIRSR" id="PIRSR016308-2"/>
    </source>
</evidence>
<evidence type="ECO:0000256" key="1">
    <source>
        <dbReference type="ARBA" id="ARBA00000707"/>
    </source>
</evidence>
<evidence type="ECO:0000256" key="4">
    <source>
        <dbReference type="ARBA" id="ARBA00022723"/>
    </source>
</evidence>
<comment type="similarity">
    <text evidence="2 11 16">Belongs to the peptidase C19 family.</text>
</comment>
<feature type="domain" description="UBA" evidence="18">
    <location>
        <begin position="721"/>
        <end position="761"/>
    </location>
</feature>
<evidence type="ECO:0000256" key="11">
    <source>
        <dbReference type="PIRNR" id="PIRNR016308"/>
    </source>
</evidence>
<keyword evidence="22" id="KW-1185">Reference proteome</keyword>
<dbReference type="Gene3D" id="3.90.70.10">
    <property type="entry name" value="Cysteine proteinases"/>
    <property type="match status" value="1"/>
</dbReference>
<feature type="domain" description="USP" evidence="19">
    <location>
        <begin position="334"/>
        <end position="852"/>
    </location>
</feature>
<evidence type="ECO:0000313" key="21">
    <source>
        <dbReference type="EMBL" id="CAD7643729.1"/>
    </source>
</evidence>
<evidence type="ECO:0000256" key="14">
    <source>
        <dbReference type="PIRSR" id="PIRSR016308-3"/>
    </source>
</evidence>
<dbReference type="Pfam" id="PF17807">
    <property type="entry name" value="zf-UBP_var"/>
    <property type="match status" value="1"/>
</dbReference>
<dbReference type="GO" id="GO:0004843">
    <property type="term" value="F:cysteine-type deubiquitinase activity"/>
    <property type="evidence" value="ECO:0007669"/>
    <property type="project" value="UniProtKB-UniRule"/>
</dbReference>
<feature type="binding site" evidence="13">
    <location>
        <position position="217"/>
    </location>
    <ligand>
        <name>substrate</name>
    </ligand>
</feature>
<keyword evidence="5" id="KW-0677">Repeat</keyword>
<evidence type="ECO:0000256" key="2">
    <source>
        <dbReference type="ARBA" id="ARBA00009085"/>
    </source>
</evidence>
<accession>A0A7R9LNJ6</accession>
<name>A0A7R9LNJ6_9ACAR</name>
<evidence type="ECO:0000256" key="3">
    <source>
        <dbReference type="ARBA" id="ARBA00022670"/>
    </source>
</evidence>
<evidence type="ECO:0000256" key="15">
    <source>
        <dbReference type="PROSITE-ProRule" id="PRU00502"/>
    </source>
</evidence>
<dbReference type="InterPro" id="IPR013083">
    <property type="entry name" value="Znf_RING/FYVE/PHD"/>
</dbReference>
<evidence type="ECO:0000256" key="8">
    <source>
        <dbReference type="ARBA" id="ARBA00022801"/>
    </source>
</evidence>
<dbReference type="SMART" id="SM00165">
    <property type="entry name" value="UBA"/>
    <property type="match status" value="2"/>
</dbReference>
<dbReference type="InterPro" id="IPR018200">
    <property type="entry name" value="USP_CS"/>
</dbReference>
<evidence type="ECO:0000313" key="22">
    <source>
        <dbReference type="Proteomes" id="UP000728032"/>
    </source>
</evidence>
<keyword evidence="3 11" id="KW-0645">Protease</keyword>
<proteinExistence type="inferred from homology"/>
<dbReference type="CDD" id="cd02658">
    <property type="entry name" value="Peptidase_C19B"/>
    <property type="match status" value="1"/>
</dbReference>
<keyword evidence="6 15" id="KW-0863">Zinc-finger</keyword>
<dbReference type="EC" id="3.4.19.12" evidence="11 16"/>
<dbReference type="PROSITE" id="PS50030">
    <property type="entry name" value="UBA"/>
    <property type="match status" value="2"/>
</dbReference>
<reference evidence="21" key="1">
    <citation type="submission" date="2020-11" db="EMBL/GenBank/DDBJ databases">
        <authorList>
            <person name="Tran Van P."/>
        </authorList>
    </citation>
    <scope>NUCLEOTIDE SEQUENCE</scope>
</reference>
<dbReference type="InterPro" id="IPR028889">
    <property type="entry name" value="USP"/>
</dbReference>
<evidence type="ECO:0000259" key="18">
    <source>
        <dbReference type="PROSITE" id="PS50030"/>
    </source>
</evidence>
<feature type="binding site" evidence="13">
    <location>
        <position position="267"/>
    </location>
    <ligand>
        <name>substrate</name>
    </ligand>
</feature>
<dbReference type="EMBL" id="CAJPVJ010001449">
    <property type="protein sequence ID" value="CAG2164739.1"/>
    <property type="molecule type" value="Genomic_DNA"/>
</dbReference>
<dbReference type="PROSITE" id="PS00972">
    <property type="entry name" value="USP_1"/>
    <property type="match status" value="1"/>
</dbReference>
<evidence type="ECO:0000256" key="10">
    <source>
        <dbReference type="ARBA" id="ARBA00022833"/>
    </source>
</evidence>
<feature type="compositionally biased region" description="Polar residues" evidence="17">
    <location>
        <begin position="769"/>
        <end position="788"/>
    </location>
</feature>
<dbReference type="CDD" id="cd14386">
    <property type="entry name" value="UBA2_UBP5"/>
    <property type="match status" value="1"/>
</dbReference>
<feature type="binding site" evidence="14">
    <location>
        <position position="227"/>
    </location>
    <ligand>
        <name>Zn(2+)</name>
        <dbReference type="ChEBI" id="CHEBI:29105"/>
    </ligand>
</feature>
<keyword evidence="4 11" id="KW-0479">Metal-binding</keyword>
<feature type="binding site" evidence="14">
    <location>
        <position position="210"/>
    </location>
    <ligand>
        <name>Zn(2+)</name>
        <dbReference type="ChEBI" id="CHEBI:29105"/>
    </ligand>
</feature>
<feature type="binding site" evidence="13">
    <location>
        <position position="272"/>
    </location>
    <ligand>
        <name>substrate</name>
    </ligand>
</feature>
<dbReference type="InterPro" id="IPR001607">
    <property type="entry name" value="Znf_UBP"/>
</dbReference>
<dbReference type="SUPFAM" id="SSF57850">
    <property type="entry name" value="RING/U-box"/>
    <property type="match status" value="1"/>
</dbReference>
<keyword evidence="7 11" id="KW-0833">Ubl conjugation pathway</keyword>
<dbReference type="Gene3D" id="3.30.40.10">
    <property type="entry name" value="Zinc/RING finger domain, C3HC4 (zinc finger)"/>
    <property type="match status" value="2"/>
</dbReference>